<dbReference type="PANTHER" id="PTHR10759">
    <property type="entry name" value="60S RIBOSOMAL PROTEIN L34"/>
    <property type="match status" value="1"/>
</dbReference>
<dbReference type="GO" id="GO:0006412">
    <property type="term" value="P:translation"/>
    <property type="evidence" value="ECO:0007669"/>
    <property type="project" value="InterPro"/>
</dbReference>
<dbReference type="AlphaFoldDB" id="A0A6V2RVW8"/>
<dbReference type="PROSITE" id="PS01145">
    <property type="entry name" value="RIBOSOMAL_L34E"/>
    <property type="match status" value="1"/>
</dbReference>
<keyword evidence="3" id="KW-0687">Ribonucleoprotein</keyword>
<proteinExistence type="inferred from homology"/>
<evidence type="ECO:0000256" key="3">
    <source>
        <dbReference type="ARBA" id="ARBA00023274"/>
    </source>
</evidence>
<dbReference type="GO" id="GO:1990904">
    <property type="term" value="C:ribonucleoprotein complex"/>
    <property type="evidence" value="ECO:0007669"/>
    <property type="project" value="UniProtKB-KW"/>
</dbReference>
<dbReference type="Gene3D" id="6.20.340.10">
    <property type="match status" value="1"/>
</dbReference>
<dbReference type="Pfam" id="PF01199">
    <property type="entry name" value="Ribosomal_L34e"/>
    <property type="match status" value="1"/>
</dbReference>
<evidence type="ECO:0000313" key="5">
    <source>
        <dbReference type="EMBL" id="CAE0629805.1"/>
    </source>
</evidence>
<evidence type="ECO:0008006" key="6">
    <source>
        <dbReference type="Google" id="ProtNLM"/>
    </source>
</evidence>
<protein>
    <recommendedName>
        <fullName evidence="6">Ribosomal protein L34</fullName>
    </recommendedName>
</protein>
<comment type="similarity">
    <text evidence="1">Belongs to the eukaryotic ribosomal protein eL34 family.</text>
</comment>
<gene>
    <name evidence="4" type="ORF">HAKA00212_LOCUS8489</name>
    <name evidence="5" type="ORF">HAKA00212_LOCUS8491</name>
</gene>
<sequence>MVKDIRVQYTRRHCYATKSNKVKITKTPGGRLVAHYHKKKAAGPKCSDCGTVLAGIKHLRPKQYKNLKKREKTVSRAYGGSACAGCVRQRIVRAFLIEEQKIVKKMIMEKMKKAKAQK</sequence>
<organism evidence="4">
    <name type="scientific">Heterosigma akashiwo</name>
    <name type="common">Chromophytic alga</name>
    <name type="synonym">Heterosigma carterae</name>
    <dbReference type="NCBI Taxonomy" id="2829"/>
    <lineage>
        <taxon>Eukaryota</taxon>
        <taxon>Sar</taxon>
        <taxon>Stramenopiles</taxon>
        <taxon>Ochrophyta</taxon>
        <taxon>Raphidophyceae</taxon>
        <taxon>Chattonellales</taxon>
        <taxon>Chattonellaceae</taxon>
        <taxon>Heterosigma</taxon>
    </lineage>
</organism>
<evidence type="ECO:0000313" key="4">
    <source>
        <dbReference type="EMBL" id="CAE0629803.1"/>
    </source>
</evidence>
<evidence type="ECO:0000256" key="2">
    <source>
        <dbReference type="ARBA" id="ARBA00022980"/>
    </source>
</evidence>
<dbReference type="EMBL" id="HBIU01018253">
    <property type="protein sequence ID" value="CAE0629803.1"/>
    <property type="molecule type" value="Transcribed_RNA"/>
</dbReference>
<dbReference type="GO" id="GO:0005840">
    <property type="term" value="C:ribosome"/>
    <property type="evidence" value="ECO:0007669"/>
    <property type="project" value="UniProtKB-KW"/>
</dbReference>
<keyword evidence="2" id="KW-0689">Ribosomal protein</keyword>
<dbReference type="InterPro" id="IPR018065">
    <property type="entry name" value="Ribosomal_eL34_CS"/>
</dbReference>
<accession>A0A6V2RVW8</accession>
<dbReference type="InterPro" id="IPR038562">
    <property type="entry name" value="Ribosomal_eL34_C_sf"/>
</dbReference>
<dbReference type="PRINTS" id="PR01250">
    <property type="entry name" value="RIBOSOMALL34"/>
</dbReference>
<dbReference type="InterPro" id="IPR008195">
    <property type="entry name" value="Ribosomal_eL34"/>
</dbReference>
<dbReference type="Gene3D" id="6.20.370.70">
    <property type="match status" value="1"/>
</dbReference>
<dbReference type="GO" id="GO:0003735">
    <property type="term" value="F:structural constituent of ribosome"/>
    <property type="evidence" value="ECO:0007669"/>
    <property type="project" value="InterPro"/>
</dbReference>
<evidence type="ECO:0000256" key="1">
    <source>
        <dbReference type="ARBA" id="ARBA00009875"/>
    </source>
</evidence>
<reference evidence="4" key="1">
    <citation type="submission" date="2021-01" db="EMBL/GenBank/DDBJ databases">
        <authorList>
            <person name="Corre E."/>
            <person name="Pelletier E."/>
            <person name="Niang G."/>
            <person name="Scheremetjew M."/>
            <person name="Finn R."/>
            <person name="Kale V."/>
            <person name="Holt S."/>
            <person name="Cochrane G."/>
            <person name="Meng A."/>
            <person name="Brown T."/>
            <person name="Cohen L."/>
        </authorList>
    </citation>
    <scope>NUCLEOTIDE SEQUENCE</scope>
    <source>
        <strain evidence="4">CCMP3107</strain>
    </source>
</reference>
<name>A0A6V2RVW8_HETAK</name>
<dbReference type="EMBL" id="HBIU01018257">
    <property type="protein sequence ID" value="CAE0629805.1"/>
    <property type="molecule type" value="Transcribed_RNA"/>
</dbReference>